<gene>
    <name evidence="8" type="ORF">SPISAL_04155</name>
</gene>
<accession>R4V7D5</accession>
<dbReference type="AlphaFoldDB" id="R4V7D5"/>
<comment type="subcellular location">
    <subcellularLocation>
        <location evidence="1">Cell membrane</location>
        <topology evidence="1">Multi-pass membrane protein</topology>
    </subcellularLocation>
</comment>
<dbReference type="InterPro" id="IPR004477">
    <property type="entry name" value="ComEC_N"/>
</dbReference>
<evidence type="ECO:0000256" key="4">
    <source>
        <dbReference type="ARBA" id="ARBA00022989"/>
    </source>
</evidence>
<dbReference type="PANTHER" id="PTHR30619">
    <property type="entry name" value="DNA INTERNALIZATION/COMPETENCE PROTEIN COMEC/REC2"/>
    <property type="match status" value="1"/>
</dbReference>
<organism evidence="8 9">
    <name type="scientific">Spiribacter salinus M19-40</name>
    <dbReference type="NCBI Taxonomy" id="1260251"/>
    <lineage>
        <taxon>Bacteria</taxon>
        <taxon>Pseudomonadati</taxon>
        <taxon>Pseudomonadota</taxon>
        <taxon>Gammaproteobacteria</taxon>
        <taxon>Chromatiales</taxon>
        <taxon>Ectothiorhodospiraceae</taxon>
        <taxon>Spiribacter</taxon>
    </lineage>
</organism>
<dbReference type="eggNOG" id="COG0658">
    <property type="taxonomic scope" value="Bacteria"/>
</dbReference>
<dbReference type="InterPro" id="IPR025405">
    <property type="entry name" value="DUF4131"/>
</dbReference>
<dbReference type="GO" id="GO:0016787">
    <property type="term" value="F:hydrolase activity"/>
    <property type="evidence" value="ECO:0007669"/>
    <property type="project" value="UniProtKB-KW"/>
</dbReference>
<dbReference type="Proteomes" id="UP000017881">
    <property type="component" value="Chromosome"/>
</dbReference>
<dbReference type="NCBIfam" id="TIGR00361">
    <property type="entry name" value="ComEC_Rec2"/>
    <property type="match status" value="1"/>
</dbReference>
<protein>
    <submittedName>
        <fullName evidence="8">The metallo-beta-lactamase-like hydrolase</fullName>
    </submittedName>
</protein>
<feature type="transmembrane region" description="Helical" evidence="6">
    <location>
        <begin position="51"/>
        <end position="70"/>
    </location>
</feature>
<evidence type="ECO:0000256" key="3">
    <source>
        <dbReference type="ARBA" id="ARBA00022692"/>
    </source>
</evidence>
<dbReference type="CDD" id="cd07731">
    <property type="entry name" value="ComA-like_MBL-fold"/>
    <property type="match status" value="1"/>
</dbReference>
<evidence type="ECO:0000256" key="2">
    <source>
        <dbReference type="ARBA" id="ARBA00022475"/>
    </source>
</evidence>
<reference evidence="8 9" key="1">
    <citation type="journal article" date="2013" name="Genome Announc.">
        <title>Draft Genome of Spiribacter salinus M19-40, an Abundant Gammaproteobacterium in Aquatic Hypersaline Environments.</title>
        <authorList>
            <person name="Leon M.J."/>
            <person name="Ghai R."/>
            <person name="Fernandez A.B."/>
            <person name="Sanchez-Porro C."/>
            <person name="Rodriguez-Valera F."/>
            <person name="Ventosa A."/>
        </authorList>
    </citation>
    <scope>NUCLEOTIDE SEQUENCE [LARGE SCALE GENOMIC DNA]</scope>
    <source>
        <strain evidence="8">M19-40</strain>
    </source>
</reference>
<feature type="transmembrane region" description="Helical" evidence="6">
    <location>
        <begin position="364"/>
        <end position="385"/>
    </location>
</feature>
<evidence type="ECO:0000256" key="5">
    <source>
        <dbReference type="ARBA" id="ARBA00023136"/>
    </source>
</evidence>
<keyword evidence="2" id="KW-1003">Cell membrane</keyword>
<dbReference type="Gene3D" id="3.60.15.10">
    <property type="entry name" value="Ribonuclease Z/Hydroxyacylglutathione hydrolase-like"/>
    <property type="match status" value="1"/>
</dbReference>
<dbReference type="PANTHER" id="PTHR30619:SF1">
    <property type="entry name" value="RECOMBINATION PROTEIN 2"/>
    <property type="match status" value="1"/>
</dbReference>
<keyword evidence="8" id="KW-0378">Hydrolase</keyword>
<evidence type="ECO:0000256" key="6">
    <source>
        <dbReference type="SAM" id="Phobius"/>
    </source>
</evidence>
<feature type="transmembrane region" description="Helical" evidence="6">
    <location>
        <begin position="269"/>
        <end position="288"/>
    </location>
</feature>
<feature type="transmembrane region" description="Helical" evidence="6">
    <location>
        <begin position="235"/>
        <end position="257"/>
    </location>
</feature>
<feature type="transmembrane region" description="Helical" evidence="6">
    <location>
        <begin position="421"/>
        <end position="443"/>
    </location>
</feature>
<proteinExistence type="predicted"/>
<dbReference type="RefSeq" id="WP_016353232.1">
    <property type="nucleotide sequence ID" value="NC_021291.1"/>
</dbReference>
<dbReference type="KEGG" id="ssal:SPISAL_04155"/>
<dbReference type="eggNOG" id="COG2333">
    <property type="taxonomic scope" value="Bacteria"/>
</dbReference>
<dbReference type="InterPro" id="IPR004797">
    <property type="entry name" value="Competence_ComEC/Rec2"/>
</dbReference>
<feature type="transmembrane region" description="Helical" evidence="6">
    <location>
        <begin position="449"/>
        <end position="473"/>
    </location>
</feature>
<dbReference type="GO" id="GO:0030420">
    <property type="term" value="P:establishment of competence for transformation"/>
    <property type="evidence" value="ECO:0007669"/>
    <property type="project" value="InterPro"/>
</dbReference>
<dbReference type="EMBL" id="CP005963">
    <property type="protein sequence ID" value="AGM40925.1"/>
    <property type="molecule type" value="Genomic_DNA"/>
</dbReference>
<dbReference type="GO" id="GO:0005886">
    <property type="term" value="C:plasma membrane"/>
    <property type="evidence" value="ECO:0007669"/>
    <property type="project" value="UniProtKB-SubCell"/>
</dbReference>
<evidence type="ECO:0000259" key="7">
    <source>
        <dbReference type="SMART" id="SM00849"/>
    </source>
</evidence>
<dbReference type="InterPro" id="IPR035681">
    <property type="entry name" value="ComA-like_MBL"/>
</dbReference>
<dbReference type="Pfam" id="PF00753">
    <property type="entry name" value="Lactamase_B"/>
    <property type="match status" value="1"/>
</dbReference>
<keyword evidence="3 6" id="KW-0812">Transmembrane</keyword>
<feature type="domain" description="Metallo-beta-lactamase" evidence="7">
    <location>
        <begin position="512"/>
        <end position="696"/>
    </location>
</feature>
<dbReference type="InterPro" id="IPR052159">
    <property type="entry name" value="Competence_DNA_uptake"/>
</dbReference>
<dbReference type="NCBIfam" id="TIGR00360">
    <property type="entry name" value="ComEC_N-term"/>
    <property type="match status" value="1"/>
</dbReference>
<dbReference type="SMART" id="SM00849">
    <property type="entry name" value="Lactamase_B"/>
    <property type="match status" value="1"/>
</dbReference>
<dbReference type="Pfam" id="PF03772">
    <property type="entry name" value="Competence"/>
    <property type="match status" value="1"/>
</dbReference>
<evidence type="ECO:0000313" key="8">
    <source>
        <dbReference type="EMBL" id="AGM40925.1"/>
    </source>
</evidence>
<evidence type="ECO:0000313" key="9">
    <source>
        <dbReference type="Proteomes" id="UP000017881"/>
    </source>
</evidence>
<name>R4V7D5_9GAMM</name>
<keyword evidence="4 6" id="KW-1133">Transmembrane helix</keyword>
<dbReference type="HOGENOM" id="CLU_010363_3_0_6"/>
<dbReference type="SUPFAM" id="SSF56281">
    <property type="entry name" value="Metallo-hydrolase/oxidoreductase"/>
    <property type="match status" value="1"/>
</dbReference>
<dbReference type="Pfam" id="PF13567">
    <property type="entry name" value="DUF4131"/>
    <property type="match status" value="1"/>
</dbReference>
<dbReference type="InterPro" id="IPR001279">
    <property type="entry name" value="Metallo-B-lactamas"/>
</dbReference>
<feature type="transmembrane region" description="Helical" evidence="6">
    <location>
        <begin position="391"/>
        <end position="414"/>
    </location>
</feature>
<evidence type="ECO:0000256" key="1">
    <source>
        <dbReference type="ARBA" id="ARBA00004651"/>
    </source>
</evidence>
<keyword evidence="5 6" id="KW-0472">Membrane</keyword>
<sequence>MGDYGLGGRLLAFLLGLLVAVWLPAHLGPWVLTLVLPLPTLALSASRSLPGWLAAGVLTALVWQAWALSLRPALELSSPVAVTGQVVDLPDNHEDRQQFLFAVEAIENWRGPLPRRIQVSIYDQRPRVQAGERWRLWVRLRRPRGYMNPVRFDYERWLAADGIDARGTLSRPDEAESKTPASGLPAWRARLSDHIGSLAGSGQGSALLQGLMVGDRRGFSEQTWEILRATGTSHLMAISGLHIGLVGGLGVMLGQWLWALARIPGARHWSGLVLGGIAATGYAALAGFALPTQRALIMFAVVASAAAVARRLLPGRALLLAAMLILTLDPAAGLSPGFWLSFSAVALIILVARGRRPGGPGALLRIQALLTLGLAPVSALFFGTWSPQGLIANLLVIPVFSFFIVPAALGATLLDLMTPGISAWGLGALARLLEALLIAGEWLDGVGPGLLSLGVGEAVGSMGALLAVGLMLLPRGLPLRWLAVPLCFPIALAAPLRPDHGEAWIDWLEVGQGNAAVLQTRAGVTVIDTGPAWFSGGNAATFTLKPFLEERGIRRLDRLVVTHADRDHRGGVETLREAFSIDQVMTGEPISALPGARQCVSGQRWSADGVNFAILAPEPGRIGTGNEASCVVLVETRGGRVLFTGDTEGQAEHALARRLQQPVDVMEAPHHGSRHSTTSALLEAAKPDQVVVAAGYRNPYRMPDAGLIQRLRCRGLAIHDLGLRGALHVKLTATGVEIGPGARVRHGRWLNESHRVGRFQGGKQIHYHSRLPCAR</sequence>
<keyword evidence="9" id="KW-1185">Reference proteome</keyword>
<dbReference type="InterPro" id="IPR036866">
    <property type="entry name" value="RibonucZ/Hydroxyglut_hydro"/>
</dbReference>